<protein>
    <submittedName>
        <fullName evidence="6">Uncharacterized protein</fullName>
    </submittedName>
</protein>
<evidence type="ECO:0000256" key="1">
    <source>
        <dbReference type="ARBA" id="ARBA00004239"/>
    </source>
</evidence>
<organism evidence="6 7">
    <name type="scientific">Liquidambar formosana</name>
    <name type="common">Formosan gum</name>
    <dbReference type="NCBI Taxonomy" id="63359"/>
    <lineage>
        <taxon>Eukaryota</taxon>
        <taxon>Viridiplantae</taxon>
        <taxon>Streptophyta</taxon>
        <taxon>Embryophyta</taxon>
        <taxon>Tracheophyta</taxon>
        <taxon>Spermatophyta</taxon>
        <taxon>Magnoliopsida</taxon>
        <taxon>eudicotyledons</taxon>
        <taxon>Gunneridae</taxon>
        <taxon>Pentapetalae</taxon>
        <taxon>Saxifragales</taxon>
        <taxon>Altingiaceae</taxon>
        <taxon>Liquidambar</taxon>
    </lineage>
</organism>
<comment type="caution">
    <text evidence="6">The sequence shown here is derived from an EMBL/GenBank/DDBJ whole genome shotgun (WGS) entry which is preliminary data.</text>
</comment>
<dbReference type="PANTHER" id="PTHR33599:SF20">
    <property type="entry name" value="PROTEIN IDA"/>
    <property type="match status" value="1"/>
</dbReference>
<feature type="chain" id="PRO_5042856319" evidence="5">
    <location>
        <begin position="32"/>
        <end position="96"/>
    </location>
</feature>
<evidence type="ECO:0000256" key="5">
    <source>
        <dbReference type="SAM" id="SignalP"/>
    </source>
</evidence>
<dbReference type="Proteomes" id="UP001415857">
    <property type="component" value="Unassembled WGS sequence"/>
</dbReference>
<dbReference type="EMBL" id="JBBPBK010000010">
    <property type="protein sequence ID" value="KAK9276368.1"/>
    <property type="molecule type" value="Genomic_DNA"/>
</dbReference>
<feature type="region of interest" description="Disordered" evidence="4">
    <location>
        <begin position="74"/>
        <end position="96"/>
    </location>
</feature>
<sequence>MAPSSSSKSINLSCYLLNLLLLLLLIGSCTATRPVKMAMVNRVSTNTEHLKPHPRKHEANSRYHGQVFNYFPKGTPIPPSGPSKRHNSVVDSTPRN</sequence>
<evidence type="ECO:0000313" key="6">
    <source>
        <dbReference type="EMBL" id="KAK9276368.1"/>
    </source>
</evidence>
<dbReference type="GO" id="GO:0010227">
    <property type="term" value="P:floral organ abscission"/>
    <property type="evidence" value="ECO:0007669"/>
    <property type="project" value="InterPro"/>
</dbReference>
<reference evidence="6 7" key="1">
    <citation type="journal article" date="2024" name="Plant J.">
        <title>Genome sequences and population genomics reveal climatic adaptation and genomic divergence between two closely related sweetgum species.</title>
        <authorList>
            <person name="Xu W.Q."/>
            <person name="Ren C.Q."/>
            <person name="Zhang X.Y."/>
            <person name="Comes H.P."/>
            <person name="Liu X.H."/>
            <person name="Li Y.G."/>
            <person name="Kettle C.J."/>
            <person name="Jalonen R."/>
            <person name="Gaisberger H."/>
            <person name="Ma Y.Z."/>
            <person name="Qiu Y.X."/>
        </authorList>
    </citation>
    <scope>NUCLEOTIDE SEQUENCE [LARGE SCALE GENOMIC DNA]</scope>
    <source>
        <strain evidence="6">Hangzhou</strain>
    </source>
</reference>
<feature type="signal peptide" evidence="5">
    <location>
        <begin position="1"/>
        <end position="31"/>
    </location>
</feature>
<dbReference type="GO" id="GO:0005576">
    <property type="term" value="C:extracellular region"/>
    <property type="evidence" value="ECO:0007669"/>
    <property type="project" value="UniProtKB-SubCell"/>
</dbReference>
<proteinExistence type="predicted"/>
<dbReference type="AlphaFoldDB" id="A0AAP0WSI7"/>
<dbReference type="PANTHER" id="PTHR33599">
    <property type="entry name" value="PROTEIN IDA-LIKE 5"/>
    <property type="match status" value="1"/>
</dbReference>
<gene>
    <name evidence="6" type="ORF">L1049_005901</name>
</gene>
<accession>A0AAP0WSI7</accession>
<evidence type="ECO:0000256" key="2">
    <source>
        <dbReference type="ARBA" id="ARBA00022525"/>
    </source>
</evidence>
<evidence type="ECO:0000313" key="7">
    <source>
        <dbReference type="Proteomes" id="UP001415857"/>
    </source>
</evidence>
<dbReference type="InterPro" id="IPR039639">
    <property type="entry name" value="IDA-like"/>
</dbReference>
<keyword evidence="3 5" id="KW-0732">Signal</keyword>
<keyword evidence="2" id="KW-0964">Secreted</keyword>
<evidence type="ECO:0000256" key="3">
    <source>
        <dbReference type="ARBA" id="ARBA00022729"/>
    </source>
</evidence>
<evidence type="ECO:0000256" key="4">
    <source>
        <dbReference type="SAM" id="MobiDB-lite"/>
    </source>
</evidence>
<keyword evidence="7" id="KW-1185">Reference proteome</keyword>
<comment type="subcellular location">
    <subcellularLocation>
        <location evidence="1">Secreted</location>
        <location evidence="1">Extracellular space</location>
    </subcellularLocation>
</comment>
<name>A0AAP0WSI7_LIQFO</name>